<evidence type="ECO:0000256" key="8">
    <source>
        <dbReference type="SAM" id="Coils"/>
    </source>
</evidence>
<organism evidence="12 14">
    <name type="scientific">Bos indicus x Bos taurus</name>
    <name type="common">Hybrid cattle</name>
    <dbReference type="NCBI Taxonomy" id="30522"/>
    <lineage>
        <taxon>Eukaryota</taxon>
        <taxon>Metazoa</taxon>
        <taxon>Chordata</taxon>
        <taxon>Craniata</taxon>
        <taxon>Vertebrata</taxon>
        <taxon>Euteleostomi</taxon>
        <taxon>Mammalia</taxon>
        <taxon>Eutheria</taxon>
        <taxon>Laurasiatheria</taxon>
        <taxon>Artiodactyla</taxon>
        <taxon>Ruminantia</taxon>
        <taxon>Pecora</taxon>
        <taxon>Bovidae</taxon>
        <taxon>Bovinae</taxon>
        <taxon>Bos</taxon>
    </lineage>
</organism>
<dbReference type="Pfam" id="PF02758">
    <property type="entry name" value="PYRIN"/>
    <property type="match status" value="1"/>
</dbReference>
<dbReference type="STRING" id="30522.A0A4W2GE16"/>
<evidence type="ECO:0000256" key="1">
    <source>
        <dbReference type="ARBA" id="ARBA00004123"/>
    </source>
</evidence>
<feature type="domain" description="VLIG-type G" evidence="11">
    <location>
        <begin position="796"/>
        <end position="1037"/>
    </location>
</feature>
<dbReference type="Ensembl" id="ENSBIXT00000023122.1">
    <property type="protein sequence ID" value="ENSBIXP00000012937.1"/>
    <property type="gene ID" value="ENSBIXG00000017946.1"/>
</dbReference>
<reference evidence="13 14" key="1">
    <citation type="submission" date="2018-11" db="EMBL/GenBank/DDBJ databases">
        <title>Haplotype-resolved cattle genomes.</title>
        <authorList>
            <person name="Low W.Y."/>
            <person name="Tearle R."/>
            <person name="Bickhart D.M."/>
            <person name="Rosen B.D."/>
            <person name="Koren S."/>
            <person name="Rhie A."/>
            <person name="Hiendleder S."/>
            <person name="Phillippy A.M."/>
            <person name="Smith T.P.L."/>
            <person name="Williams J.L."/>
        </authorList>
    </citation>
    <scope>NUCLEOTIDE SEQUENCE [LARGE SCALE GENOMIC DNA]</scope>
</reference>
<keyword evidence="7" id="KW-0539">Nucleus</keyword>
<keyword evidence="13" id="KW-1185">Reference proteome</keyword>
<reference evidence="12" key="2">
    <citation type="submission" date="2025-05" db="UniProtKB">
        <authorList>
            <consortium name="Ensembl"/>
        </authorList>
    </citation>
    <scope>IDENTIFICATION</scope>
</reference>
<evidence type="ECO:0000256" key="4">
    <source>
        <dbReference type="ARBA" id="ARBA00022490"/>
    </source>
</evidence>
<dbReference type="Proteomes" id="UP000429181">
    <property type="component" value="Chromosome 15"/>
</dbReference>
<dbReference type="SMART" id="SM01289">
    <property type="entry name" value="PYRIN"/>
    <property type="match status" value="1"/>
</dbReference>
<dbReference type="GO" id="GO:0005737">
    <property type="term" value="C:cytoplasm"/>
    <property type="evidence" value="ECO:0007669"/>
    <property type="project" value="UniProtKB-SubCell"/>
</dbReference>
<feature type="coiled-coil region" evidence="8">
    <location>
        <begin position="698"/>
        <end position="746"/>
    </location>
</feature>
<dbReference type="PANTHER" id="PTHR22796">
    <property type="entry name" value="URG4-RELATED"/>
    <property type="match status" value="1"/>
</dbReference>
<dbReference type="InterPro" id="IPR004020">
    <property type="entry name" value="DAPIN"/>
</dbReference>
<dbReference type="GO" id="GO:0005634">
    <property type="term" value="C:nucleus"/>
    <property type="evidence" value="ECO:0007669"/>
    <property type="project" value="UniProtKB-SubCell"/>
</dbReference>
<dbReference type="Pfam" id="PF25683">
    <property type="entry name" value="URGCP_GTPase"/>
    <property type="match status" value="1"/>
</dbReference>
<feature type="domain" description="Pyrin" evidence="10">
    <location>
        <begin position="14"/>
        <end position="105"/>
    </location>
</feature>
<evidence type="ECO:0000259" key="10">
    <source>
        <dbReference type="PROSITE" id="PS50824"/>
    </source>
</evidence>
<evidence type="ECO:0000313" key="14">
    <source>
        <dbReference type="Proteomes" id="UP000429181"/>
    </source>
</evidence>
<evidence type="ECO:0000256" key="7">
    <source>
        <dbReference type="ARBA" id="ARBA00023242"/>
    </source>
</evidence>
<comment type="subcellular location">
    <subcellularLocation>
        <location evidence="2">Cytoplasm</location>
    </subcellularLocation>
    <subcellularLocation>
        <location evidence="1">Nucleus</location>
    </subcellularLocation>
</comment>
<comment type="similarity">
    <text evidence="3">Belongs to the TRAFAC class dynamin-like GTPase superfamily. Very large inducible GTPase (VLIG) family.</text>
</comment>
<evidence type="ECO:0000256" key="6">
    <source>
        <dbReference type="ARBA" id="ARBA00023134"/>
    </source>
</evidence>
<dbReference type="InterPro" id="IPR011029">
    <property type="entry name" value="DEATH-like_dom_sf"/>
</dbReference>
<dbReference type="InterPro" id="IPR027417">
    <property type="entry name" value="P-loop_NTPase"/>
</dbReference>
<dbReference type="Pfam" id="PF25974">
    <property type="entry name" value="URGCP_9th"/>
    <property type="match status" value="1"/>
</dbReference>
<dbReference type="PANTHER" id="PTHR22796:SF6">
    <property type="entry name" value="INTERFERON-INDUCED VERY LARGE GTPASE 1-RELATED"/>
    <property type="match status" value="1"/>
</dbReference>
<evidence type="ECO:0000313" key="13">
    <source>
        <dbReference type="Proteomes" id="UP000314981"/>
    </source>
</evidence>
<keyword evidence="8" id="KW-0175">Coiled coil</keyword>
<evidence type="ECO:0000313" key="12">
    <source>
        <dbReference type="Ensembl" id="ENSBIXP00005016189.1"/>
    </source>
</evidence>
<evidence type="ECO:0000259" key="11">
    <source>
        <dbReference type="PROSITE" id="PS51717"/>
    </source>
</evidence>
<keyword evidence="4" id="KW-0963">Cytoplasm</keyword>
<accession>A0A4W2GE16</accession>
<evidence type="ECO:0000256" key="2">
    <source>
        <dbReference type="ARBA" id="ARBA00004496"/>
    </source>
</evidence>
<dbReference type="Gene3D" id="3.40.50.300">
    <property type="entry name" value="P-loop containing nucleotide triphosphate hydrolases"/>
    <property type="match status" value="1"/>
</dbReference>
<dbReference type="Gene3D" id="1.10.533.10">
    <property type="entry name" value="Death Domain, Fas"/>
    <property type="match status" value="1"/>
</dbReference>
<keyword evidence="5" id="KW-0547">Nucleotide-binding</keyword>
<evidence type="ECO:0008006" key="15">
    <source>
        <dbReference type="Google" id="ProtNLM"/>
    </source>
</evidence>
<name>A0A4W2GE16_BOBOX</name>
<evidence type="ECO:0000256" key="3">
    <source>
        <dbReference type="ARBA" id="ARBA00006828"/>
    </source>
</evidence>
<keyword evidence="6" id="KW-0342">GTP-binding</keyword>
<feature type="region of interest" description="Disordered" evidence="9">
    <location>
        <begin position="106"/>
        <end position="129"/>
    </location>
</feature>
<dbReference type="InterPro" id="IPR057365">
    <property type="entry name" value="URGCP"/>
</dbReference>
<dbReference type="CDD" id="cd08321">
    <property type="entry name" value="Pyrin_ASC-like"/>
    <property type="match status" value="1"/>
</dbReference>
<dbReference type="Proteomes" id="UP000314981">
    <property type="component" value="Chromosome 15"/>
</dbReference>
<evidence type="ECO:0000256" key="5">
    <source>
        <dbReference type="ARBA" id="ARBA00022741"/>
    </source>
</evidence>
<protein>
    <recommendedName>
        <fullName evidence="15">VLIG-type G domain-containing protein</fullName>
    </recommendedName>
</protein>
<feature type="compositionally biased region" description="Basic and acidic residues" evidence="9">
    <location>
        <begin position="158"/>
        <end position="170"/>
    </location>
</feature>
<dbReference type="PROSITE" id="PS50824">
    <property type="entry name" value="DAPIN"/>
    <property type="match status" value="1"/>
</dbReference>
<sequence>MSPFQVIISQMHRMESTLKACLLHILEDLLEEELVKFKFQLTNIALAEGYNHMPRGTIQQANPVRLADLLIQYYGEEYSKTVTQEVLKAINQRNLAEKLCQAMEKSGSSTEKVAKKTNKRKQENKAGLDEDKWQLTMSKRFKNIFQTKSKKTPNETASSHRDTQLVNNKEETIQNQHFPDLIKRLNLESYYPKKMTKVNSLLINKTFLHGTQPRTEEELPLCFLEKLLVLDCHLRYQVYRGNIDRIPTVSQTLRTTEIEKSFEDFFIVKETQSTTVPTCIHPMDIQMAIFHCADHFTRQYILTKLSICQFALPLLVPNPCNFQIEFPLWSLRQIRRSWREVEKIGWEKKIRSYNNQLISWQPIHTVSFIRIGNYASTSKSQILNSLLSKSKHDHFFLHHSREDNNRCLLVDGMVEICWFCPGGRAEDRFENCIAFTNLHGNAEIHERQVKFLQEVSSVTVILLATSDFDIMNSSLLLEFWNSPKPLICLFENAENIMDKNYAHKVRIGIKNLNKIELADKIAATLAELLKKSGSPYSLSNWANMARKYEFIIDEDQRDCQEAGKKANILMDILRKVKLSEIKGKLLPLQGGLWRDWCKKDKELHQLQEKGNKSIEQYKNEIEKEKLKIRCEQYHKVINLNDLMKSLLESLQSHLETHTELYFLQVLSMSMDQLTTTELEKLHQRHSSLLAQVRTEKQKQSKRDSLRCWEAELEAVSKEISDSTLGIEHLLRELGQIYEALEEASSQTNTLFLSLPQMAADLMISGAPIELMDGDASYVPLRWVAAVFDKVSEKLGDKRVFVLSVLGLQNSGKSTLLNAMFGLQLSLSAGRHTRGAYMHLLKVDEMLREQLGFDFMLVVDTEGLQVSELMNKAQNEENELATFVIGLGNLTLINILGKDLSEIQDILQIALHAFLRMKQLNISPRCLFVHHNIEEIIDTDQSMERQRWLQEILDEMTIAAAKHEQCSGVCHFSDVIKFDVKNHIYYFAHLWEGSPPMAPPNPCYSHNVQELKSRILKHAKEESRGSILKISELKVRVRDLWKALVNENFIFRFKNTREVMAMNKLETVYRSWTWELRSHVLDLQNQLTNQIQKGEVKEIKGSSIENQVVQKHEAIKQELERYFREDRDRNILSQRKGIFKDDLKNLKEDLIVETMRKCEALISGKKIQDLFKEQRVKLEHKLLEKIRGMAKSPCRKELHDKELRDMFNKIWSENISILLLPTLASAEGPDIDIELENVLLEHFKQHPNIVNKIQYRGTKKTFSINYSKHVITPQEFPVYGPSEEEFEKDIIKKTTAQIVKLVQDIIHKREQQNEGYSSSYFHEILQVIHTEAEAASQGVRFMLTNRFKLELALELLKEAANHFKKMCIAFKTANNPVLYLESKREEFFTNFKLAYKNFQNTD</sequence>
<dbReference type="InterPro" id="IPR058641">
    <property type="entry name" value="GVIN1_dom"/>
</dbReference>
<feature type="region of interest" description="Disordered" evidence="9">
    <location>
        <begin position="148"/>
        <end position="170"/>
    </location>
</feature>
<dbReference type="SUPFAM" id="SSF47986">
    <property type="entry name" value="DEATH domain"/>
    <property type="match status" value="1"/>
</dbReference>
<dbReference type="PROSITE" id="PS51717">
    <property type="entry name" value="G_VLIG"/>
    <property type="match status" value="1"/>
</dbReference>
<dbReference type="InterPro" id="IPR030383">
    <property type="entry name" value="G_VLIG_dom"/>
</dbReference>
<proteinExistence type="inferred from homology"/>
<dbReference type="OMA" id="SHYITER"/>
<dbReference type="GeneTree" id="ENSGT00940000154393"/>
<dbReference type="SUPFAM" id="SSF52540">
    <property type="entry name" value="P-loop containing nucleoside triphosphate hydrolases"/>
    <property type="match status" value="1"/>
</dbReference>
<feature type="compositionally biased region" description="Basic and acidic residues" evidence="9">
    <location>
        <begin position="120"/>
        <end position="129"/>
    </location>
</feature>
<dbReference type="Pfam" id="PF25496">
    <property type="entry name" value="URGCP"/>
    <property type="match status" value="1"/>
</dbReference>
<dbReference type="Ensembl" id="ENSBIXT00005048088.1">
    <property type="protein sequence ID" value="ENSBIXP00005016189.1"/>
    <property type="gene ID" value="ENSBIXG00005019917.1"/>
</dbReference>
<evidence type="ECO:0000256" key="9">
    <source>
        <dbReference type="SAM" id="MobiDB-lite"/>
    </source>
</evidence>
<dbReference type="GO" id="GO:0005525">
    <property type="term" value="F:GTP binding"/>
    <property type="evidence" value="ECO:0007669"/>
    <property type="project" value="UniProtKB-KW"/>
</dbReference>